<feature type="domain" description="WYL" evidence="2">
    <location>
        <begin position="160"/>
        <end position="224"/>
    </location>
</feature>
<dbReference type="EMBL" id="JAVYII010000002">
    <property type="protein sequence ID" value="MDT9592324.1"/>
    <property type="molecule type" value="Genomic_DNA"/>
</dbReference>
<reference evidence="5 6" key="1">
    <citation type="submission" date="2023-08" db="EMBL/GenBank/DDBJ databases">
        <title>Nocardioides seae sp. nov., a bacterium isolated from a soil.</title>
        <authorList>
            <person name="Wang X."/>
        </authorList>
    </citation>
    <scope>NUCLEOTIDE SEQUENCE [LARGE SCALE GENOMIC DNA]</scope>
    <source>
        <strain evidence="5 6">YZH12</strain>
    </source>
</reference>
<dbReference type="Pfam" id="PF25583">
    <property type="entry name" value="WCX"/>
    <property type="match status" value="1"/>
</dbReference>
<dbReference type="InterPro" id="IPR043839">
    <property type="entry name" value="PafC_HTH"/>
</dbReference>
<feature type="domain" description="WCX" evidence="4">
    <location>
        <begin position="266"/>
        <end position="340"/>
    </location>
</feature>
<evidence type="ECO:0000313" key="5">
    <source>
        <dbReference type="EMBL" id="MDT9592324.1"/>
    </source>
</evidence>
<dbReference type="Pfam" id="PF19187">
    <property type="entry name" value="HTH_PafC"/>
    <property type="match status" value="1"/>
</dbReference>
<evidence type="ECO:0000256" key="1">
    <source>
        <dbReference type="SAM" id="MobiDB-lite"/>
    </source>
</evidence>
<feature type="region of interest" description="Disordered" evidence="1">
    <location>
        <begin position="232"/>
        <end position="257"/>
    </location>
</feature>
<sequence>MSAPSGAGARDQVGRMLALVPYLNARGSVHVDEASRDLGVPAQQIVQDLRVLFLCGLPGGYPDDLIDVDIEALTDADGDGVIRMSNADYLSRPLRLAPTEASALVVALRVLDADPGLPEATRASLHSALAKLEGALGQDRPRIEAGDTDPGQRDLDELAGRVEDALAAGEQLRITYHVPARDELVERTVDPWALVRRGGVAYLEAWCHLVSDERSFRLDRVHHAVRLTTPVEHRRPPVAVPDGQDPAGEQDQGATPGDVFPRADETLLATLRLAPPARWVPDYYRTEAVRPQEDGTLEIDLRVADPRWLERLVLRLAPHATVLDPTSVSEQVTASAQRTLRLYEGGRVG</sequence>
<evidence type="ECO:0000259" key="2">
    <source>
        <dbReference type="Pfam" id="PF13280"/>
    </source>
</evidence>
<name>A0ABU3PT00_9ACTN</name>
<organism evidence="5 6">
    <name type="scientific">Nocardioides imazamoxiresistens</name>
    <dbReference type="NCBI Taxonomy" id="3231893"/>
    <lineage>
        <taxon>Bacteria</taxon>
        <taxon>Bacillati</taxon>
        <taxon>Actinomycetota</taxon>
        <taxon>Actinomycetes</taxon>
        <taxon>Propionibacteriales</taxon>
        <taxon>Nocardioidaceae</taxon>
        <taxon>Nocardioides</taxon>
    </lineage>
</organism>
<gene>
    <name evidence="5" type="ORF">RDV89_04560</name>
</gene>
<accession>A0ABU3PT00</accession>
<dbReference type="PROSITE" id="PS52050">
    <property type="entry name" value="WYL"/>
    <property type="match status" value="1"/>
</dbReference>
<evidence type="ECO:0000259" key="4">
    <source>
        <dbReference type="Pfam" id="PF25583"/>
    </source>
</evidence>
<evidence type="ECO:0000313" key="6">
    <source>
        <dbReference type="Proteomes" id="UP001268542"/>
    </source>
</evidence>
<dbReference type="PANTHER" id="PTHR34580:SF1">
    <property type="entry name" value="PROTEIN PAFC"/>
    <property type="match status" value="1"/>
</dbReference>
<dbReference type="InterPro" id="IPR028349">
    <property type="entry name" value="PafC-like"/>
</dbReference>
<comment type="caution">
    <text evidence="5">The sequence shown here is derived from an EMBL/GenBank/DDBJ whole genome shotgun (WGS) entry which is preliminary data.</text>
</comment>
<dbReference type="Pfam" id="PF13280">
    <property type="entry name" value="WYL"/>
    <property type="match status" value="1"/>
</dbReference>
<keyword evidence="6" id="KW-1185">Reference proteome</keyword>
<protein>
    <submittedName>
        <fullName evidence="5">WYL domain-containing protein</fullName>
    </submittedName>
</protein>
<dbReference type="PANTHER" id="PTHR34580">
    <property type="match status" value="1"/>
</dbReference>
<dbReference type="RefSeq" id="WP_315731735.1">
    <property type="nucleotide sequence ID" value="NZ_JAVYII010000002.1"/>
</dbReference>
<feature type="domain" description="PafC HTH" evidence="3">
    <location>
        <begin position="11"/>
        <end position="133"/>
    </location>
</feature>
<dbReference type="PIRSF" id="PIRSF016838">
    <property type="entry name" value="PafC"/>
    <property type="match status" value="1"/>
</dbReference>
<dbReference type="InterPro" id="IPR051534">
    <property type="entry name" value="CBASS_pafABC_assoc_protein"/>
</dbReference>
<dbReference type="Proteomes" id="UP001268542">
    <property type="component" value="Unassembled WGS sequence"/>
</dbReference>
<evidence type="ECO:0000259" key="3">
    <source>
        <dbReference type="Pfam" id="PF19187"/>
    </source>
</evidence>
<dbReference type="InterPro" id="IPR026881">
    <property type="entry name" value="WYL_dom"/>
</dbReference>
<dbReference type="InterPro" id="IPR057727">
    <property type="entry name" value="WCX_dom"/>
</dbReference>
<proteinExistence type="predicted"/>